<keyword evidence="3" id="KW-1185">Reference proteome</keyword>
<feature type="compositionally biased region" description="Basic and acidic residues" evidence="1">
    <location>
        <begin position="116"/>
        <end position="132"/>
    </location>
</feature>
<feature type="compositionally biased region" description="Acidic residues" evidence="1">
    <location>
        <begin position="134"/>
        <end position="149"/>
    </location>
</feature>
<accession>A0ABD0KZD9</accession>
<reference evidence="2 3" key="1">
    <citation type="journal article" date="2023" name="Sci. Data">
        <title>Genome assembly of the Korean intertidal mud-creeper Batillaria attramentaria.</title>
        <authorList>
            <person name="Patra A.K."/>
            <person name="Ho P.T."/>
            <person name="Jun S."/>
            <person name="Lee S.J."/>
            <person name="Kim Y."/>
            <person name="Won Y.J."/>
        </authorList>
    </citation>
    <scope>NUCLEOTIDE SEQUENCE [LARGE SCALE GENOMIC DNA]</scope>
    <source>
        <strain evidence="2">Wonlab-2016</strain>
    </source>
</reference>
<evidence type="ECO:0000256" key="1">
    <source>
        <dbReference type="SAM" id="MobiDB-lite"/>
    </source>
</evidence>
<feature type="region of interest" description="Disordered" evidence="1">
    <location>
        <begin position="116"/>
        <end position="151"/>
    </location>
</feature>
<evidence type="ECO:0000313" key="3">
    <source>
        <dbReference type="Proteomes" id="UP001519460"/>
    </source>
</evidence>
<name>A0ABD0KZD9_9CAEN</name>
<evidence type="ECO:0008006" key="4">
    <source>
        <dbReference type="Google" id="ProtNLM"/>
    </source>
</evidence>
<proteinExistence type="predicted"/>
<dbReference type="Proteomes" id="UP001519460">
    <property type="component" value="Unassembled WGS sequence"/>
</dbReference>
<gene>
    <name evidence="2" type="ORF">BaRGS_00016385</name>
</gene>
<organism evidence="2 3">
    <name type="scientific">Batillaria attramentaria</name>
    <dbReference type="NCBI Taxonomy" id="370345"/>
    <lineage>
        <taxon>Eukaryota</taxon>
        <taxon>Metazoa</taxon>
        <taxon>Spiralia</taxon>
        <taxon>Lophotrochozoa</taxon>
        <taxon>Mollusca</taxon>
        <taxon>Gastropoda</taxon>
        <taxon>Caenogastropoda</taxon>
        <taxon>Sorbeoconcha</taxon>
        <taxon>Cerithioidea</taxon>
        <taxon>Batillariidae</taxon>
        <taxon>Batillaria</taxon>
    </lineage>
</organism>
<dbReference type="AlphaFoldDB" id="A0ABD0KZD9"/>
<comment type="caution">
    <text evidence="2">The sequence shown here is derived from an EMBL/GenBank/DDBJ whole genome shotgun (WGS) entry which is preliminary data.</text>
</comment>
<sequence length="229" mass="26329">MPFSEKGDLLAISLDKDVKIKNRWRWDWLEEKTEKGTPHGTWCKKLATAGACYCTTCNCYIKYGSIGKMRLKDHGNDDSHIGRTENLMQKLLYKKVQRMKKKLIITLKRKHRTEKIEREVIGDVPDRPRVPQESDSESSDENADDDEQATPDPYVAETEIDTEDDEPIDDEQDFMTTWSKNLRGFPQIPPFTGASGIKVDLGDNPTAYDVYKQFLTDGIITHIKVETNR</sequence>
<protein>
    <recommendedName>
        <fullName evidence="4">BED-type domain-containing protein</fullName>
    </recommendedName>
</protein>
<evidence type="ECO:0000313" key="2">
    <source>
        <dbReference type="EMBL" id="KAK7492288.1"/>
    </source>
</evidence>
<dbReference type="EMBL" id="JACVVK020000104">
    <property type="protein sequence ID" value="KAK7492288.1"/>
    <property type="molecule type" value="Genomic_DNA"/>
</dbReference>